<accession>A0A7X5VBA7</accession>
<keyword evidence="4" id="KW-1185">Reference proteome</keyword>
<feature type="region of interest" description="Disordered" evidence="1">
    <location>
        <begin position="14"/>
        <end position="36"/>
    </location>
</feature>
<evidence type="ECO:0000313" key="3">
    <source>
        <dbReference type="EMBL" id="NIK57278.1"/>
    </source>
</evidence>
<evidence type="ECO:0000256" key="1">
    <source>
        <dbReference type="SAM" id="MobiDB-lite"/>
    </source>
</evidence>
<gene>
    <name evidence="3" type="ORF">BJY22_002995</name>
</gene>
<feature type="transmembrane region" description="Helical" evidence="2">
    <location>
        <begin position="43"/>
        <end position="63"/>
    </location>
</feature>
<dbReference type="RefSeq" id="WP_167207254.1">
    <property type="nucleotide sequence ID" value="NZ_JAASRO010000001.1"/>
</dbReference>
<dbReference type="EMBL" id="JAASRO010000001">
    <property type="protein sequence ID" value="NIK57278.1"/>
    <property type="molecule type" value="Genomic_DNA"/>
</dbReference>
<dbReference type="Proteomes" id="UP000555407">
    <property type="component" value="Unassembled WGS sequence"/>
</dbReference>
<sequence length="348" mass="36387">MKPVDEVDELLTRAGARWRADQDAPPEPDLEYVTSGGRKRRRWVPALAAASVAVIAAGVVAVLPDPEPPVAQPANGTTATPQTFAQGNDKLLVKPGDKVRVSGQIIAAPGKTPVFCAPLAVPAIGYPPGKEPAPSCPDQFAVKLNGLDFDRIPGSKTTKGVRSGYASVTGIWRDGTIDVQQQGEEIRPNPEGLPKLPCAAPAGGWQSKPSNISSTPVKAFLKAHADQAYGPITYYPHGTTRSAPVVIMVGVAHGDLAAFRTAFEKIYSGNLCVTPVLMSNADSDRVGNMLNSLLAKDHLGVFASSGADGMTGGPAPVQLLVYTEQVKAALAPVGLDLLDIQPQVRPVS</sequence>
<evidence type="ECO:0000313" key="4">
    <source>
        <dbReference type="Proteomes" id="UP000555407"/>
    </source>
</evidence>
<name>A0A7X5VBA7_9ACTN</name>
<reference evidence="3 4" key="1">
    <citation type="submission" date="2020-03" db="EMBL/GenBank/DDBJ databases">
        <title>Sequencing the genomes of 1000 actinobacteria strains.</title>
        <authorList>
            <person name="Klenk H.-P."/>
        </authorList>
    </citation>
    <scope>NUCLEOTIDE SEQUENCE [LARGE SCALE GENOMIC DNA]</scope>
    <source>
        <strain evidence="3 4">DSM 45490</strain>
    </source>
</reference>
<keyword evidence="2" id="KW-1133">Transmembrane helix</keyword>
<comment type="caution">
    <text evidence="3">The sequence shown here is derived from an EMBL/GenBank/DDBJ whole genome shotgun (WGS) entry which is preliminary data.</text>
</comment>
<dbReference type="AlphaFoldDB" id="A0A7X5VBA7"/>
<protein>
    <submittedName>
        <fullName evidence="3">Uncharacterized protein</fullName>
    </submittedName>
</protein>
<organism evidence="3 4">
    <name type="scientific">Kribbella shirazensis</name>
    <dbReference type="NCBI Taxonomy" id="1105143"/>
    <lineage>
        <taxon>Bacteria</taxon>
        <taxon>Bacillati</taxon>
        <taxon>Actinomycetota</taxon>
        <taxon>Actinomycetes</taxon>
        <taxon>Propionibacteriales</taxon>
        <taxon>Kribbellaceae</taxon>
        <taxon>Kribbella</taxon>
    </lineage>
</organism>
<keyword evidence="2" id="KW-0472">Membrane</keyword>
<evidence type="ECO:0000256" key="2">
    <source>
        <dbReference type="SAM" id="Phobius"/>
    </source>
</evidence>
<keyword evidence="2" id="KW-0812">Transmembrane</keyword>
<proteinExistence type="predicted"/>